<dbReference type="InterPro" id="IPR001839">
    <property type="entry name" value="TGF-b_C"/>
</dbReference>
<dbReference type="InterPro" id="IPR015615">
    <property type="entry name" value="TGF-beta-rel"/>
</dbReference>
<accession>F7EE68</accession>
<dbReference type="InParanoid" id="F7EE68"/>
<dbReference type="GO" id="GO:0005576">
    <property type="term" value="C:extracellular region"/>
    <property type="evidence" value="ECO:0007669"/>
    <property type="project" value="UniProtKB-SubCell"/>
</dbReference>
<dbReference type="Ensembl" id="ENSOANT00000021011.2">
    <property type="protein sequence ID" value="ENSOANP00000021008.1"/>
    <property type="gene ID" value="ENSOANG00000013305.2"/>
</dbReference>
<evidence type="ECO:0000256" key="6">
    <source>
        <dbReference type="ARBA" id="ARBA00023157"/>
    </source>
</evidence>
<sequence length="121" mass="13945">RRIRSVSRNKGPALQICQKILYYVNFEDLGWSDWLISPKGFQTNYCKGKCYFPLANGPKTTNHATLQSFLVRMGIRLDHEFPHPCCVPDKLSPINLLYYDDDNNVVLKVFQDMVADRCGCL</sequence>
<evidence type="ECO:0000259" key="9">
    <source>
        <dbReference type="PROSITE" id="PS51362"/>
    </source>
</evidence>
<protein>
    <recommendedName>
        <fullName evidence="9">TGF-beta family profile domain-containing protein</fullName>
    </recommendedName>
</protein>
<evidence type="ECO:0000256" key="4">
    <source>
        <dbReference type="ARBA" id="ARBA00022729"/>
    </source>
</evidence>
<reference evidence="10" key="3">
    <citation type="submission" date="2025-09" db="UniProtKB">
        <authorList>
            <consortium name="Ensembl"/>
        </authorList>
    </citation>
    <scope>IDENTIFICATION</scope>
    <source>
        <strain evidence="10">Glennie</strain>
    </source>
</reference>
<keyword evidence="11" id="KW-1185">Reference proteome</keyword>
<dbReference type="Proteomes" id="UP000002279">
    <property type="component" value="Chromosome 3"/>
</dbReference>
<evidence type="ECO:0000256" key="2">
    <source>
        <dbReference type="ARBA" id="ARBA00006656"/>
    </source>
</evidence>
<evidence type="ECO:0000256" key="5">
    <source>
        <dbReference type="ARBA" id="ARBA00023030"/>
    </source>
</evidence>
<feature type="domain" description="TGF-beta family profile" evidence="9">
    <location>
        <begin position="1"/>
        <end position="121"/>
    </location>
</feature>
<comment type="subcellular location">
    <subcellularLocation>
        <location evidence="1">Secreted</location>
    </subcellularLocation>
</comment>
<keyword evidence="6" id="KW-1015">Disulfide bond</keyword>
<dbReference type="PROSITE" id="PS00250">
    <property type="entry name" value="TGF_BETA_1"/>
    <property type="match status" value="1"/>
</dbReference>
<dbReference type="AlphaFoldDB" id="F7EE68"/>
<dbReference type="InterPro" id="IPR017948">
    <property type="entry name" value="TGFb_CS"/>
</dbReference>
<dbReference type="Pfam" id="PF00019">
    <property type="entry name" value="TGF_beta"/>
    <property type="match status" value="1"/>
</dbReference>
<dbReference type="OMA" id="TEMCETC"/>
<keyword evidence="4" id="KW-0732">Signal</keyword>
<dbReference type="PRINTS" id="PR00669">
    <property type="entry name" value="INHIBINA"/>
</dbReference>
<organism evidence="10 11">
    <name type="scientific">Ornithorhynchus anatinus</name>
    <name type="common">Duckbill platypus</name>
    <dbReference type="NCBI Taxonomy" id="9258"/>
    <lineage>
        <taxon>Eukaryota</taxon>
        <taxon>Metazoa</taxon>
        <taxon>Chordata</taxon>
        <taxon>Craniata</taxon>
        <taxon>Vertebrata</taxon>
        <taxon>Euteleostomi</taxon>
        <taxon>Mammalia</taxon>
        <taxon>Monotremata</taxon>
        <taxon>Ornithorhynchidae</taxon>
        <taxon>Ornithorhynchus</taxon>
    </lineage>
</organism>
<dbReference type="HOGENOM" id="CLU_020515_9_1_1"/>
<dbReference type="Gene3D" id="2.10.90.10">
    <property type="entry name" value="Cystine-knot cytokines"/>
    <property type="match status" value="1"/>
</dbReference>
<evidence type="ECO:0000256" key="7">
    <source>
        <dbReference type="ARBA" id="ARBA00023180"/>
    </source>
</evidence>
<dbReference type="PROSITE" id="PS51362">
    <property type="entry name" value="TGF_BETA_2"/>
    <property type="match status" value="1"/>
</dbReference>
<keyword evidence="5 8" id="KW-0339">Growth factor</keyword>
<evidence type="ECO:0000313" key="11">
    <source>
        <dbReference type="Proteomes" id="UP000002279"/>
    </source>
</evidence>
<evidence type="ECO:0000313" key="10">
    <source>
        <dbReference type="Ensembl" id="ENSOANP00000021008.1"/>
    </source>
</evidence>
<reference evidence="10" key="2">
    <citation type="submission" date="2025-08" db="UniProtKB">
        <authorList>
            <consortium name="Ensembl"/>
        </authorList>
    </citation>
    <scope>IDENTIFICATION</scope>
    <source>
        <strain evidence="10">Glennie</strain>
    </source>
</reference>
<dbReference type="FunFam" id="2.10.90.10:FF:000001">
    <property type="entry name" value="Bone morphogenetic protein 4"/>
    <property type="match status" value="1"/>
</dbReference>
<comment type="similarity">
    <text evidence="2 8">Belongs to the TGF-beta family.</text>
</comment>
<keyword evidence="3" id="KW-0964">Secreted</keyword>
<reference evidence="10 11" key="1">
    <citation type="journal article" date="2008" name="Nature">
        <title>Genome analysis of the platypus reveals unique signatures of evolution.</title>
        <authorList>
            <person name="Warren W.C."/>
            <person name="Hillier L.W."/>
            <person name="Marshall Graves J.A."/>
            <person name="Birney E."/>
            <person name="Ponting C.P."/>
            <person name="Grutzner F."/>
            <person name="Belov K."/>
            <person name="Miller W."/>
            <person name="Clarke L."/>
            <person name="Chinwalla A.T."/>
            <person name="Yang S.P."/>
            <person name="Heger A."/>
            <person name="Locke D.P."/>
            <person name="Miethke P."/>
            <person name="Waters P.D."/>
            <person name="Veyrunes F."/>
            <person name="Fulton L."/>
            <person name="Fulton B."/>
            <person name="Graves T."/>
            <person name="Wallis J."/>
            <person name="Puente X.S."/>
            <person name="Lopez-Otin C."/>
            <person name="Ordonez G.R."/>
            <person name="Eichler E.E."/>
            <person name="Chen L."/>
            <person name="Cheng Z."/>
            <person name="Deakin J.E."/>
            <person name="Alsop A."/>
            <person name="Thompson K."/>
            <person name="Kirby P."/>
            <person name="Papenfuss A.T."/>
            <person name="Wakefield M.J."/>
            <person name="Olender T."/>
            <person name="Lancet D."/>
            <person name="Huttley G.A."/>
            <person name="Smit A.F."/>
            <person name="Pask A."/>
            <person name="Temple-Smith P."/>
            <person name="Batzer M.A."/>
            <person name="Walker J.A."/>
            <person name="Konkel M.K."/>
            <person name="Harris R.S."/>
            <person name="Whittington C.M."/>
            <person name="Wong E.S."/>
            <person name="Gemmell N.J."/>
            <person name="Buschiazzo E."/>
            <person name="Vargas Jentzsch I.M."/>
            <person name="Merkel A."/>
            <person name="Schmitz J."/>
            <person name="Zemann A."/>
            <person name="Churakov G."/>
            <person name="Kriegs J.O."/>
            <person name="Brosius J."/>
            <person name="Murchison E.P."/>
            <person name="Sachidanandam R."/>
            <person name="Smith C."/>
            <person name="Hannon G.J."/>
            <person name="Tsend-Ayush E."/>
            <person name="McMillan D."/>
            <person name="Attenborough R."/>
            <person name="Rens W."/>
            <person name="Ferguson-Smith M."/>
            <person name="Lefevre C.M."/>
            <person name="Sharp J.A."/>
            <person name="Nicholas K.R."/>
            <person name="Ray D.A."/>
            <person name="Kube M."/>
            <person name="Reinhardt R."/>
            <person name="Pringle T.H."/>
            <person name="Taylor J."/>
            <person name="Jones R.C."/>
            <person name="Nixon B."/>
            <person name="Dacheux J.L."/>
            <person name="Niwa H."/>
            <person name="Sekita Y."/>
            <person name="Huang X."/>
            <person name="Stark A."/>
            <person name="Kheradpour P."/>
            <person name="Kellis M."/>
            <person name="Flicek P."/>
            <person name="Chen Y."/>
            <person name="Webber C."/>
            <person name="Hardison R."/>
            <person name="Nelson J."/>
            <person name="Hallsworth-Pepin K."/>
            <person name="Delehaunty K."/>
            <person name="Markovic C."/>
            <person name="Minx P."/>
            <person name="Feng Y."/>
            <person name="Kremitzki C."/>
            <person name="Mitreva M."/>
            <person name="Glasscock J."/>
            <person name="Wylie T."/>
            <person name="Wohldmann P."/>
            <person name="Thiru P."/>
            <person name="Nhan M.N."/>
            <person name="Pohl C.S."/>
            <person name="Smith S.M."/>
            <person name="Hou S."/>
            <person name="Nefedov M."/>
            <person name="de Jong P.J."/>
            <person name="Renfree M.B."/>
            <person name="Mardis E.R."/>
            <person name="Wilson R.K."/>
        </authorList>
    </citation>
    <scope>NUCLEOTIDE SEQUENCE [LARGE SCALE GENOMIC DNA]</scope>
    <source>
        <strain evidence="10 11">Glennie</strain>
    </source>
</reference>
<dbReference type="Bgee" id="ENSOANG00000013305">
    <property type="expression patterns" value="Expressed in female reproductive system and 1 other cell type or tissue"/>
</dbReference>
<dbReference type="PANTHER" id="PTHR11848">
    <property type="entry name" value="TGF-BETA FAMILY"/>
    <property type="match status" value="1"/>
</dbReference>
<evidence type="ECO:0000256" key="8">
    <source>
        <dbReference type="RuleBase" id="RU000354"/>
    </source>
</evidence>
<dbReference type="GeneTree" id="ENSGT00940000165321"/>
<dbReference type="SUPFAM" id="SSF57501">
    <property type="entry name" value="Cystine-knot cytokines"/>
    <property type="match status" value="1"/>
</dbReference>
<dbReference type="GO" id="GO:0008083">
    <property type="term" value="F:growth factor activity"/>
    <property type="evidence" value="ECO:0007669"/>
    <property type="project" value="UniProtKB-KW"/>
</dbReference>
<dbReference type="InterPro" id="IPR029034">
    <property type="entry name" value="Cystine-knot_cytokine"/>
</dbReference>
<dbReference type="PANTHER" id="PTHR11848:SF308">
    <property type="entry name" value="BMP-LIKE PROTEIN UNC-129"/>
    <property type="match status" value="1"/>
</dbReference>
<dbReference type="SMART" id="SM00204">
    <property type="entry name" value="TGFB"/>
    <property type="match status" value="1"/>
</dbReference>
<keyword evidence="7" id="KW-0325">Glycoprotein</keyword>
<name>F7EE68_ORNAN</name>
<dbReference type="STRING" id="9258.ENSOANP00000021008"/>
<proteinExistence type="inferred from homology"/>
<dbReference type="eggNOG" id="KOG3900">
    <property type="taxonomic scope" value="Eukaryota"/>
</dbReference>
<evidence type="ECO:0000256" key="1">
    <source>
        <dbReference type="ARBA" id="ARBA00004613"/>
    </source>
</evidence>
<evidence type="ECO:0000256" key="3">
    <source>
        <dbReference type="ARBA" id="ARBA00022525"/>
    </source>
</evidence>